<dbReference type="AlphaFoldDB" id="A0A176Z7U1"/>
<dbReference type="STRING" id="1505087.AYJ54_39285"/>
<keyword evidence="3" id="KW-1185">Reference proteome</keyword>
<dbReference type="Gene3D" id="2.160.20.20">
    <property type="match status" value="1"/>
</dbReference>
<dbReference type="InterPro" id="IPR012332">
    <property type="entry name" value="Autotransporter_pectin_lyase_C"/>
</dbReference>
<feature type="region of interest" description="Disordered" evidence="1">
    <location>
        <begin position="440"/>
        <end position="462"/>
    </location>
</feature>
<dbReference type="Proteomes" id="UP000076959">
    <property type="component" value="Unassembled WGS sequence"/>
</dbReference>
<protein>
    <submittedName>
        <fullName evidence="2">Uncharacterized protein</fullName>
    </submittedName>
</protein>
<dbReference type="NCBIfam" id="TIGR04415">
    <property type="entry name" value="O_hepto_targRPT"/>
    <property type="match status" value="7"/>
</dbReference>
<evidence type="ECO:0000313" key="2">
    <source>
        <dbReference type="EMBL" id="OAF15865.1"/>
    </source>
</evidence>
<sequence length="462" mass="44939">MTTELVFNGTTNVSAPTTTTYIVVASGTLDVGSGGAVSGATAVGPGSFIVIEAGGTANDSTIVGGTQFDYGTANGVVISNGGVQHVYGGTANNVTISAGGYQDVLNGIVNGSTLAGYRQILSGGVTYATIIVSGGDEFVADGGTTNGTIVTSKGLQYIDAGGTANGTQINNGGYQYVLGTGNDTVVYGGGTQEVAGTTYNTTINSGGIQHVVLDGTAITTTIQAGGFQQVNSGSVQGSQVSGNLQVLATGTSVDTVILAGGNEYIGTGASATGTTVNAGGLQYVDVGGSAASTTINGGFVFVAGTASGTTVNGGEFDVVGSASNTHLAAGAEYVLAGGAQNGVDFAGSAAALYLDNPAGLTGTISNFEVGDVIDFHNLAVSSFTFDGATLTLATSGGSLSYQFSGVEAGTAMNAASDGHGGTTVSLSLLSQFSASLVPDAGEGAINPQGTDPESSSLIHAQS</sequence>
<evidence type="ECO:0000313" key="3">
    <source>
        <dbReference type="Proteomes" id="UP000076959"/>
    </source>
</evidence>
<reference evidence="2 3" key="1">
    <citation type="submission" date="2016-03" db="EMBL/GenBank/DDBJ databases">
        <title>Draft Genome Sequence of the Strain BR 10245 (Bradyrhizobium sp.) isolated from nodules of Centrolobium paraense.</title>
        <authorList>
            <person name="Simoes-Araujo J.L.Sr."/>
            <person name="Barauna A.C."/>
            <person name="Silva K."/>
            <person name="Zilli J.E."/>
        </authorList>
    </citation>
    <scope>NUCLEOTIDE SEQUENCE [LARGE SCALE GENOMIC DNA]</scope>
    <source>
        <strain evidence="2 3">BR 10245</strain>
    </source>
</reference>
<dbReference type="InterPro" id="IPR030930">
    <property type="entry name" value="AIDA"/>
</dbReference>
<feature type="compositionally biased region" description="Polar residues" evidence="1">
    <location>
        <begin position="447"/>
        <end position="462"/>
    </location>
</feature>
<gene>
    <name evidence="2" type="ORF">AYJ54_39285</name>
</gene>
<evidence type="ECO:0000256" key="1">
    <source>
        <dbReference type="SAM" id="MobiDB-lite"/>
    </source>
</evidence>
<name>A0A176Z7U1_9BRAD</name>
<accession>A0A176Z7U1</accession>
<comment type="caution">
    <text evidence="2">The sequence shown here is derived from an EMBL/GenBank/DDBJ whole genome shotgun (WGS) entry which is preliminary data.</text>
</comment>
<dbReference type="RefSeq" id="WP_063696357.1">
    <property type="nucleotide sequence ID" value="NZ_LUUB01000021.1"/>
</dbReference>
<dbReference type="EMBL" id="LUUB01000021">
    <property type="protein sequence ID" value="OAF15865.1"/>
    <property type="molecule type" value="Genomic_DNA"/>
</dbReference>
<dbReference type="OrthoDB" id="9773411at2"/>
<organism evidence="2 3">
    <name type="scientific">Bradyrhizobium centrolobii</name>
    <dbReference type="NCBI Taxonomy" id="1505087"/>
    <lineage>
        <taxon>Bacteria</taxon>
        <taxon>Pseudomonadati</taxon>
        <taxon>Pseudomonadota</taxon>
        <taxon>Alphaproteobacteria</taxon>
        <taxon>Hyphomicrobiales</taxon>
        <taxon>Nitrobacteraceae</taxon>
        <taxon>Bradyrhizobium</taxon>
    </lineage>
</organism>
<proteinExistence type="predicted"/>